<evidence type="ECO:0000313" key="1">
    <source>
        <dbReference type="EMBL" id="KAJ4976914.1"/>
    </source>
</evidence>
<comment type="caution">
    <text evidence="1">The sequence shown here is derived from an EMBL/GenBank/DDBJ whole genome shotgun (WGS) entry which is preliminary data.</text>
</comment>
<accession>A0A9Q0KVA3</accession>
<gene>
    <name evidence="1" type="ORF">NE237_002020</name>
</gene>
<reference evidence="1" key="1">
    <citation type="journal article" date="2023" name="Plant J.">
        <title>The genome of the king protea, Protea cynaroides.</title>
        <authorList>
            <person name="Chang J."/>
            <person name="Duong T.A."/>
            <person name="Schoeman C."/>
            <person name="Ma X."/>
            <person name="Roodt D."/>
            <person name="Barker N."/>
            <person name="Li Z."/>
            <person name="Van de Peer Y."/>
            <person name="Mizrachi E."/>
        </authorList>
    </citation>
    <scope>NUCLEOTIDE SEQUENCE</scope>
    <source>
        <tissue evidence="1">Young leaves</tissue>
    </source>
</reference>
<organism evidence="1 2">
    <name type="scientific">Protea cynaroides</name>
    <dbReference type="NCBI Taxonomy" id="273540"/>
    <lineage>
        <taxon>Eukaryota</taxon>
        <taxon>Viridiplantae</taxon>
        <taxon>Streptophyta</taxon>
        <taxon>Embryophyta</taxon>
        <taxon>Tracheophyta</taxon>
        <taxon>Spermatophyta</taxon>
        <taxon>Magnoliopsida</taxon>
        <taxon>Proteales</taxon>
        <taxon>Proteaceae</taxon>
        <taxon>Protea</taxon>
    </lineage>
</organism>
<evidence type="ECO:0000313" key="2">
    <source>
        <dbReference type="Proteomes" id="UP001141806"/>
    </source>
</evidence>
<protein>
    <submittedName>
        <fullName evidence="1">Uncharacterized protein</fullName>
    </submittedName>
</protein>
<proteinExistence type="predicted"/>
<sequence>MNTFKCRDVETLQLLLDLGACLSKGTVEYGTTIDLIGLETAAWDNFTIIGKTYTFFSFFFFEQPAAAHEVLMPSISSSTCHEHKKTTNRTEEEEFPSGFSKLLSRRTATGNCIFFVVAVQKTLFEIGSDIFLVIRGDNRGIPAQLKSVSATIAIVSFAVASVEFELIEGITVKGTLRSLSWH</sequence>
<name>A0A9Q0KVA3_9MAGN</name>
<keyword evidence="2" id="KW-1185">Reference proteome</keyword>
<dbReference type="EMBL" id="JAMYWD010000003">
    <property type="protein sequence ID" value="KAJ4976914.1"/>
    <property type="molecule type" value="Genomic_DNA"/>
</dbReference>
<dbReference type="AlphaFoldDB" id="A0A9Q0KVA3"/>
<dbReference type="Proteomes" id="UP001141806">
    <property type="component" value="Unassembled WGS sequence"/>
</dbReference>
<dbReference type="OrthoDB" id="20872at2759"/>